<organism evidence="1 2">
    <name type="scientific">Mya arenaria</name>
    <name type="common">Soft-shell clam</name>
    <dbReference type="NCBI Taxonomy" id="6604"/>
    <lineage>
        <taxon>Eukaryota</taxon>
        <taxon>Metazoa</taxon>
        <taxon>Spiralia</taxon>
        <taxon>Lophotrochozoa</taxon>
        <taxon>Mollusca</taxon>
        <taxon>Bivalvia</taxon>
        <taxon>Autobranchia</taxon>
        <taxon>Heteroconchia</taxon>
        <taxon>Euheterodonta</taxon>
        <taxon>Imparidentia</taxon>
        <taxon>Neoheterodontei</taxon>
        <taxon>Myida</taxon>
        <taxon>Myoidea</taxon>
        <taxon>Myidae</taxon>
        <taxon>Mya</taxon>
    </lineage>
</organism>
<proteinExistence type="predicted"/>
<name>A0ABY7E635_MYAAR</name>
<reference evidence="1" key="1">
    <citation type="submission" date="2022-11" db="EMBL/GenBank/DDBJ databases">
        <title>Centuries of genome instability and evolution in soft-shell clam transmissible cancer (bioRxiv).</title>
        <authorList>
            <person name="Hart S.F.M."/>
            <person name="Yonemitsu M.A."/>
            <person name="Giersch R.M."/>
            <person name="Beal B.F."/>
            <person name="Arriagada G."/>
            <person name="Davis B.W."/>
            <person name="Ostrander E.A."/>
            <person name="Goff S.P."/>
            <person name="Metzger M.J."/>
        </authorList>
    </citation>
    <scope>NUCLEOTIDE SEQUENCE</scope>
    <source>
        <strain evidence="1">MELC-2E11</strain>
        <tissue evidence="1">Siphon/mantle</tissue>
    </source>
</reference>
<dbReference type="EMBL" id="CP111016">
    <property type="protein sequence ID" value="WAR04427.1"/>
    <property type="molecule type" value="Genomic_DNA"/>
</dbReference>
<protein>
    <submittedName>
        <fullName evidence="1">Uncharacterized protein</fullName>
    </submittedName>
</protein>
<dbReference type="Proteomes" id="UP001164746">
    <property type="component" value="Chromosome 5"/>
</dbReference>
<keyword evidence="2" id="KW-1185">Reference proteome</keyword>
<accession>A0ABY7E635</accession>
<evidence type="ECO:0000313" key="1">
    <source>
        <dbReference type="EMBL" id="WAR04427.1"/>
    </source>
</evidence>
<sequence length="125" mass="14228">MAAMKDGKVANSKADKSFISAGFCNWKGGTPKFRKQKQSECYKEAVKRHFTLPKQTQDVGESLSAAHREEKKNNSQQLLSILRSTLFLAHQRLPLRDIDTCVTGYASAYEHFPKPVRWLMLRLGE</sequence>
<gene>
    <name evidence="1" type="ORF">MAR_019796</name>
</gene>
<evidence type="ECO:0000313" key="2">
    <source>
        <dbReference type="Proteomes" id="UP001164746"/>
    </source>
</evidence>